<dbReference type="Proteomes" id="UP001230496">
    <property type="component" value="Chromosome"/>
</dbReference>
<dbReference type="EMBL" id="CP129971">
    <property type="protein sequence ID" value="WMN11599.1"/>
    <property type="molecule type" value="Genomic_DNA"/>
</dbReference>
<dbReference type="RefSeq" id="WP_308349038.1">
    <property type="nucleotide sequence ID" value="NZ_CP129971.1"/>
</dbReference>
<keyword evidence="2" id="KW-1185">Reference proteome</keyword>
<dbReference type="KEGG" id="msaa:QYS49_38960"/>
<reference evidence="1 2" key="1">
    <citation type="submission" date="2023-08" db="EMBL/GenBank/DDBJ databases">
        <title>Comparative genomics and taxonomic characterization of three novel marine species of genus Marivirga.</title>
        <authorList>
            <person name="Muhammad N."/>
            <person name="Kim S.-G."/>
        </authorList>
    </citation>
    <scope>NUCLEOTIDE SEQUENCE [LARGE SCALE GENOMIC DNA]</scope>
    <source>
        <strain evidence="1 2">BDSF4-3</strain>
    </source>
</reference>
<evidence type="ECO:0000313" key="2">
    <source>
        <dbReference type="Proteomes" id="UP001230496"/>
    </source>
</evidence>
<organism evidence="1 2">
    <name type="scientific">Marivirga salinarum</name>
    <dbReference type="NCBI Taxonomy" id="3059078"/>
    <lineage>
        <taxon>Bacteria</taxon>
        <taxon>Pseudomonadati</taxon>
        <taxon>Bacteroidota</taxon>
        <taxon>Cytophagia</taxon>
        <taxon>Cytophagales</taxon>
        <taxon>Marivirgaceae</taxon>
        <taxon>Marivirga</taxon>
    </lineage>
</organism>
<name>A0AA51NAB2_9BACT</name>
<dbReference type="AlphaFoldDB" id="A0AA51NAB2"/>
<sequence length="45" mass="5113">MNENNNPLEYTIAERVNGIIKQGNLNCYQVDCMREASELLTLAII</sequence>
<evidence type="ECO:0000313" key="1">
    <source>
        <dbReference type="EMBL" id="WMN11599.1"/>
    </source>
</evidence>
<protein>
    <submittedName>
        <fullName evidence="1">Uncharacterized protein</fullName>
    </submittedName>
</protein>
<gene>
    <name evidence="1" type="ORF">QYS49_38960</name>
</gene>
<proteinExistence type="predicted"/>
<accession>A0AA51NAB2</accession>